<dbReference type="AlphaFoldDB" id="A0A2U2DU47"/>
<evidence type="ECO:0000313" key="3">
    <source>
        <dbReference type="Proteomes" id="UP000245252"/>
    </source>
</evidence>
<dbReference type="OrthoDB" id="8112769at2"/>
<keyword evidence="3" id="KW-1185">Reference proteome</keyword>
<dbReference type="Pfam" id="PF09411">
    <property type="entry name" value="PagL"/>
    <property type="match status" value="1"/>
</dbReference>
<gene>
    <name evidence="2" type="ORF">DEM27_09235</name>
</gene>
<proteinExistence type="predicted"/>
<dbReference type="InterPro" id="IPR018550">
    <property type="entry name" value="Lipid-A_deacylase-rel"/>
</dbReference>
<sequence length="193" mass="21037">MAAVSAVSVIAGLLMSSVSMAADFEGAPATQEPFFDELRFGAQIAVDKTRTNDERGSFYQVTMFFDPFNNDTAVGWKEHILRPRVYVGGTVASDSREASMLFTGLAWNANITEKAFLEVGFGGMIHNGDLDYDGTRGPKLGCRTLFREYAAIGYDVTQNWRVLAQVEHSSHANLCGDTNNGLTRAGLAVGYKF</sequence>
<dbReference type="GO" id="GO:0016787">
    <property type="term" value="F:hydrolase activity"/>
    <property type="evidence" value="ECO:0007669"/>
    <property type="project" value="UniProtKB-KW"/>
</dbReference>
<accession>A0A2U2DU47</accession>
<keyword evidence="2" id="KW-0378">Hydrolase</keyword>
<organism evidence="2 3">
    <name type="scientific">Metarhizobium album</name>
    <dbReference type="NCBI Taxonomy" id="2182425"/>
    <lineage>
        <taxon>Bacteria</taxon>
        <taxon>Pseudomonadati</taxon>
        <taxon>Pseudomonadota</taxon>
        <taxon>Alphaproteobacteria</taxon>
        <taxon>Hyphomicrobiales</taxon>
        <taxon>Rhizobiaceae</taxon>
        <taxon>Metarhizobium</taxon>
    </lineage>
</organism>
<comment type="caution">
    <text evidence="2">The sequence shown here is derived from an EMBL/GenBank/DDBJ whole genome shotgun (WGS) entry which is preliminary data.</text>
</comment>
<dbReference type="EMBL" id="QFBC01000003">
    <property type="protein sequence ID" value="PWE56826.1"/>
    <property type="molecule type" value="Genomic_DNA"/>
</dbReference>
<feature type="chain" id="PRO_5015527339" evidence="1">
    <location>
        <begin position="22"/>
        <end position="193"/>
    </location>
</feature>
<dbReference type="RefSeq" id="WP_109458201.1">
    <property type="nucleotide sequence ID" value="NZ_QFBC01000003.1"/>
</dbReference>
<evidence type="ECO:0000313" key="2">
    <source>
        <dbReference type="EMBL" id="PWE56826.1"/>
    </source>
</evidence>
<protein>
    <submittedName>
        <fullName evidence="2">Acyloxyacyl hydrolase</fullName>
    </submittedName>
</protein>
<reference evidence="2 3" key="1">
    <citation type="submission" date="2018-05" db="EMBL/GenBank/DDBJ databases">
        <title>The draft genome of strain NS-104.</title>
        <authorList>
            <person name="Hang P."/>
            <person name="Jiang J."/>
        </authorList>
    </citation>
    <scope>NUCLEOTIDE SEQUENCE [LARGE SCALE GENOMIC DNA]</scope>
    <source>
        <strain evidence="2 3">NS-104</strain>
    </source>
</reference>
<feature type="signal peptide" evidence="1">
    <location>
        <begin position="1"/>
        <end position="21"/>
    </location>
</feature>
<evidence type="ECO:0000256" key="1">
    <source>
        <dbReference type="SAM" id="SignalP"/>
    </source>
</evidence>
<keyword evidence="1" id="KW-0732">Signal</keyword>
<dbReference type="Gene3D" id="2.40.160.20">
    <property type="match status" value="1"/>
</dbReference>
<dbReference type="Proteomes" id="UP000245252">
    <property type="component" value="Unassembled WGS sequence"/>
</dbReference>
<name>A0A2U2DU47_9HYPH</name>